<dbReference type="PROSITE" id="PS50929">
    <property type="entry name" value="ABC_TM1F"/>
    <property type="match status" value="1"/>
</dbReference>
<dbReference type="InterPro" id="IPR003439">
    <property type="entry name" value="ABC_transporter-like_ATP-bd"/>
</dbReference>
<evidence type="ECO:0000256" key="7">
    <source>
        <dbReference type="ARBA" id="ARBA00023136"/>
    </source>
</evidence>
<accession>A0A381T8R2</accession>
<evidence type="ECO:0000313" key="11">
    <source>
        <dbReference type="EMBL" id="SVA12555.1"/>
    </source>
</evidence>
<evidence type="ECO:0000256" key="2">
    <source>
        <dbReference type="ARBA" id="ARBA00022448"/>
    </source>
</evidence>
<feature type="domain" description="ABC transmembrane type-1" evidence="10">
    <location>
        <begin position="46"/>
        <end position="337"/>
    </location>
</feature>
<dbReference type="GO" id="GO:0005524">
    <property type="term" value="F:ATP binding"/>
    <property type="evidence" value="ECO:0007669"/>
    <property type="project" value="UniProtKB-KW"/>
</dbReference>
<evidence type="ECO:0000256" key="5">
    <source>
        <dbReference type="ARBA" id="ARBA00022840"/>
    </source>
</evidence>
<sequence length="618" mass="69562">MLDKTNALIEKEPDFSDIEITFSHKSPSSNPFTLWNFLAPYKFRFIFALVLVAMTEMLLLVGPYLVQVAIDKAIVPKDFSVLITVAMVWVGSLFFAVIMSGIRIRFLGRLGQLLMYDLRVRVFSHLQRLSVDFFTEEKAGRLLTRMTSDIEALSNLLQTGLVNLVAQLLALFFILILLFSFNLQLTLVLLVFSAPVMFGFTFWFSRTSEKGYEVVRNRIANVLADLQESLSGMRLVISFNRMKHNVINHRNIVGDYRDANNYTSKIQATYRSGTQFITTGTSLLIFAAGFFILKDVNPSLSPEGTFTVGSLVAFNILVGRFFIPINELSGLYNEFQSGNAAVKKLADLLGTEPSVKESENAFNLKELKGDIRFNDVSFSYEDDLTVLKNISLHVEAGKTISFVGPTGAGKSTIAKLICRFYDPTSGSITLDNINLKDISLQSLHRQLGIVPQEPFLFHGTIKENILFARPDATHEEVVEACRAVGIEDMIKRLPEGLETHCHERGSSLSSGERQLLALARAFLSKPRVLILDEATSNIDQQNEAKIEKALDKLLEGRTAIIIAHRLATTRRADVIVVVDEQKLVEMGSHDELIQKKGSYFQMYETWERQEEEKREEIL</sequence>
<feature type="transmembrane region" description="Helical" evidence="8">
    <location>
        <begin position="79"/>
        <end position="102"/>
    </location>
</feature>
<dbReference type="SUPFAM" id="SSF52540">
    <property type="entry name" value="P-loop containing nucleoside triphosphate hydrolases"/>
    <property type="match status" value="1"/>
</dbReference>
<dbReference type="PANTHER" id="PTHR24221">
    <property type="entry name" value="ATP-BINDING CASSETTE SUB-FAMILY B"/>
    <property type="match status" value="1"/>
</dbReference>
<keyword evidence="5" id="KW-0067">ATP-binding</keyword>
<dbReference type="Pfam" id="PF00005">
    <property type="entry name" value="ABC_tran"/>
    <property type="match status" value="1"/>
</dbReference>
<feature type="transmembrane region" description="Helical" evidence="8">
    <location>
        <begin position="274"/>
        <end position="293"/>
    </location>
</feature>
<keyword evidence="4" id="KW-0547">Nucleotide-binding</keyword>
<feature type="transmembrane region" description="Helical" evidence="8">
    <location>
        <begin position="161"/>
        <end position="179"/>
    </location>
</feature>
<dbReference type="InterPro" id="IPR011527">
    <property type="entry name" value="ABC1_TM_dom"/>
</dbReference>
<dbReference type="Gene3D" id="3.40.50.300">
    <property type="entry name" value="P-loop containing nucleotide triphosphate hydrolases"/>
    <property type="match status" value="1"/>
</dbReference>
<keyword evidence="2" id="KW-0813">Transport</keyword>
<dbReference type="CDD" id="cd03254">
    <property type="entry name" value="ABCC_Glucan_exporter_like"/>
    <property type="match status" value="1"/>
</dbReference>
<keyword evidence="6 8" id="KW-1133">Transmembrane helix</keyword>
<proteinExistence type="predicted"/>
<dbReference type="GO" id="GO:0034040">
    <property type="term" value="F:ATPase-coupled lipid transmembrane transporter activity"/>
    <property type="evidence" value="ECO:0007669"/>
    <property type="project" value="TreeGrafter"/>
</dbReference>
<evidence type="ECO:0000256" key="3">
    <source>
        <dbReference type="ARBA" id="ARBA00022692"/>
    </source>
</evidence>
<organism evidence="11">
    <name type="scientific">marine metagenome</name>
    <dbReference type="NCBI Taxonomy" id="408172"/>
    <lineage>
        <taxon>unclassified sequences</taxon>
        <taxon>metagenomes</taxon>
        <taxon>ecological metagenomes</taxon>
    </lineage>
</organism>
<name>A0A381T8R2_9ZZZZ</name>
<evidence type="ECO:0000256" key="6">
    <source>
        <dbReference type="ARBA" id="ARBA00022989"/>
    </source>
</evidence>
<evidence type="ECO:0000259" key="9">
    <source>
        <dbReference type="PROSITE" id="PS50893"/>
    </source>
</evidence>
<evidence type="ECO:0000256" key="4">
    <source>
        <dbReference type="ARBA" id="ARBA00022741"/>
    </source>
</evidence>
<dbReference type="AlphaFoldDB" id="A0A381T8R2"/>
<evidence type="ECO:0000259" key="10">
    <source>
        <dbReference type="PROSITE" id="PS50929"/>
    </source>
</evidence>
<dbReference type="InterPro" id="IPR036640">
    <property type="entry name" value="ABC1_TM_sf"/>
</dbReference>
<dbReference type="SUPFAM" id="SSF90123">
    <property type="entry name" value="ABC transporter transmembrane region"/>
    <property type="match status" value="1"/>
</dbReference>
<comment type="subcellular location">
    <subcellularLocation>
        <location evidence="1">Membrane</location>
        <topology evidence="1">Multi-pass membrane protein</topology>
    </subcellularLocation>
</comment>
<dbReference type="GO" id="GO:0016887">
    <property type="term" value="F:ATP hydrolysis activity"/>
    <property type="evidence" value="ECO:0007669"/>
    <property type="project" value="InterPro"/>
</dbReference>
<dbReference type="GO" id="GO:0140359">
    <property type="term" value="F:ABC-type transporter activity"/>
    <property type="evidence" value="ECO:0007669"/>
    <property type="project" value="InterPro"/>
</dbReference>
<dbReference type="EMBL" id="UINC01004200">
    <property type="protein sequence ID" value="SVA12555.1"/>
    <property type="molecule type" value="Genomic_DNA"/>
</dbReference>
<dbReference type="FunFam" id="3.40.50.300:FF:000287">
    <property type="entry name" value="Multidrug ABC transporter ATP-binding protein"/>
    <property type="match status" value="1"/>
</dbReference>
<dbReference type="PANTHER" id="PTHR24221:SF654">
    <property type="entry name" value="ATP-BINDING CASSETTE SUB-FAMILY B MEMBER 6"/>
    <property type="match status" value="1"/>
</dbReference>
<dbReference type="InterPro" id="IPR027417">
    <property type="entry name" value="P-loop_NTPase"/>
</dbReference>
<dbReference type="InterPro" id="IPR003593">
    <property type="entry name" value="AAA+_ATPase"/>
</dbReference>
<evidence type="ECO:0000256" key="8">
    <source>
        <dbReference type="SAM" id="Phobius"/>
    </source>
</evidence>
<dbReference type="CDD" id="cd18546">
    <property type="entry name" value="ABC_6TM_Rv0194_D2_like"/>
    <property type="match status" value="1"/>
</dbReference>
<feature type="transmembrane region" description="Helical" evidence="8">
    <location>
        <begin position="45"/>
        <end position="67"/>
    </location>
</feature>
<dbReference type="SMART" id="SM00382">
    <property type="entry name" value="AAA"/>
    <property type="match status" value="1"/>
</dbReference>
<dbReference type="PROSITE" id="PS00211">
    <property type="entry name" value="ABC_TRANSPORTER_1"/>
    <property type="match status" value="1"/>
</dbReference>
<dbReference type="GO" id="GO:0016020">
    <property type="term" value="C:membrane"/>
    <property type="evidence" value="ECO:0007669"/>
    <property type="project" value="UniProtKB-SubCell"/>
</dbReference>
<dbReference type="Gene3D" id="1.20.1560.10">
    <property type="entry name" value="ABC transporter type 1, transmembrane domain"/>
    <property type="match status" value="1"/>
</dbReference>
<dbReference type="InterPro" id="IPR017871">
    <property type="entry name" value="ABC_transporter-like_CS"/>
</dbReference>
<feature type="domain" description="ABC transporter" evidence="9">
    <location>
        <begin position="371"/>
        <end position="605"/>
    </location>
</feature>
<gene>
    <name evidence="11" type="ORF">METZ01_LOCUS65409</name>
</gene>
<keyword evidence="3 8" id="KW-0812">Transmembrane</keyword>
<dbReference type="PROSITE" id="PS50893">
    <property type="entry name" value="ABC_TRANSPORTER_2"/>
    <property type="match status" value="1"/>
</dbReference>
<feature type="transmembrane region" description="Helical" evidence="8">
    <location>
        <begin position="305"/>
        <end position="323"/>
    </location>
</feature>
<dbReference type="Pfam" id="PF00664">
    <property type="entry name" value="ABC_membrane"/>
    <property type="match status" value="1"/>
</dbReference>
<evidence type="ECO:0008006" key="12">
    <source>
        <dbReference type="Google" id="ProtNLM"/>
    </source>
</evidence>
<keyword evidence="7 8" id="KW-0472">Membrane</keyword>
<dbReference type="InterPro" id="IPR039421">
    <property type="entry name" value="Type_1_exporter"/>
</dbReference>
<evidence type="ECO:0000256" key="1">
    <source>
        <dbReference type="ARBA" id="ARBA00004141"/>
    </source>
</evidence>
<reference evidence="11" key="1">
    <citation type="submission" date="2018-05" db="EMBL/GenBank/DDBJ databases">
        <authorList>
            <person name="Lanie J.A."/>
            <person name="Ng W.-L."/>
            <person name="Kazmierczak K.M."/>
            <person name="Andrzejewski T.M."/>
            <person name="Davidsen T.M."/>
            <person name="Wayne K.J."/>
            <person name="Tettelin H."/>
            <person name="Glass J.I."/>
            <person name="Rusch D."/>
            <person name="Podicherti R."/>
            <person name="Tsui H.-C.T."/>
            <person name="Winkler M.E."/>
        </authorList>
    </citation>
    <scope>NUCLEOTIDE SEQUENCE</scope>
</reference>
<feature type="transmembrane region" description="Helical" evidence="8">
    <location>
        <begin position="185"/>
        <end position="204"/>
    </location>
</feature>
<protein>
    <recommendedName>
        <fullName evidence="12">ABC transporter ATP-binding protein</fullName>
    </recommendedName>
</protein>